<evidence type="ECO:0000256" key="2">
    <source>
        <dbReference type="ARBA" id="ARBA00022737"/>
    </source>
</evidence>
<reference evidence="5" key="1">
    <citation type="submission" date="2013-10" db="EMBL/GenBank/DDBJ databases">
        <title>Genomic analysis of the causative agents of coccidiosis in chickens.</title>
        <authorList>
            <person name="Reid A.J."/>
            <person name="Blake D."/>
            <person name="Billington K."/>
            <person name="Browne H."/>
            <person name="Dunn M."/>
            <person name="Hung S."/>
            <person name="Kawahara F."/>
            <person name="Miranda-Saavedra D."/>
            <person name="Mourier T."/>
            <person name="Nagra H."/>
            <person name="Otto T.D."/>
            <person name="Rawlings N."/>
            <person name="Sanchez A."/>
            <person name="Sanders M."/>
            <person name="Subramaniam C."/>
            <person name="Tay Y."/>
            <person name="Dear P."/>
            <person name="Doerig C."/>
            <person name="Gruber A."/>
            <person name="Parkinson J."/>
            <person name="Shirley M."/>
            <person name="Wan K.L."/>
            <person name="Berriman M."/>
            <person name="Tomley F."/>
            <person name="Pain A."/>
        </authorList>
    </citation>
    <scope>NUCLEOTIDE SEQUENCE [LARGE SCALE GENOMIC DNA]</scope>
    <source>
        <strain evidence="5">Houghton</strain>
    </source>
</reference>
<dbReference type="InterPro" id="IPR036322">
    <property type="entry name" value="WD40_repeat_dom_sf"/>
</dbReference>
<feature type="compositionally biased region" description="Polar residues" evidence="4">
    <location>
        <begin position="234"/>
        <end position="243"/>
    </location>
</feature>
<feature type="repeat" description="WD" evidence="3">
    <location>
        <begin position="178"/>
        <end position="212"/>
    </location>
</feature>
<name>U6L5M6_EIMTE</name>
<dbReference type="GeneID" id="25252786"/>
<dbReference type="Proteomes" id="UP000030747">
    <property type="component" value="Unassembled WGS sequence"/>
</dbReference>
<reference evidence="5" key="2">
    <citation type="submission" date="2013-10" db="EMBL/GenBank/DDBJ databases">
        <authorList>
            <person name="Aslett M."/>
        </authorList>
    </citation>
    <scope>NUCLEOTIDE SEQUENCE [LARGE SCALE GENOMIC DNA]</scope>
    <source>
        <strain evidence="5">Houghton</strain>
    </source>
</reference>
<evidence type="ECO:0000313" key="5">
    <source>
        <dbReference type="EMBL" id="CDJ43095.1"/>
    </source>
</evidence>
<dbReference type="SMART" id="SM00320">
    <property type="entry name" value="WD40"/>
    <property type="match status" value="5"/>
</dbReference>
<protein>
    <submittedName>
        <fullName evidence="5">WD-40 repeat-containing protein, putative</fullName>
    </submittedName>
</protein>
<dbReference type="OrthoDB" id="427795at2759"/>
<dbReference type="PROSITE" id="PS50082">
    <property type="entry name" value="WD_REPEATS_2"/>
    <property type="match status" value="1"/>
</dbReference>
<dbReference type="Gene3D" id="2.130.10.10">
    <property type="entry name" value="YVTN repeat-like/Quinoprotein amine dehydrogenase"/>
    <property type="match status" value="1"/>
</dbReference>
<evidence type="ECO:0000313" key="6">
    <source>
        <dbReference type="Proteomes" id="UP000030747"/>
    </source>
</evidence>
<dbReference type="InterPro" id="IPR015943">
    <property type="entry name" value="WD40/YVTN_repeat-like_dom_sf"/>
</dbReference>
<sequence length="323" mass="34187">MALLGHGEASVEGLAWSAADKNRLVSVDCEGVCCLWDVGSTSNASSSSKGGIRPGDVAPDGVQLAGKTLQMSPVRLCRPREKGNASARLNDVELHPHHPELAVIAAEDSSCLLMDWRQETAVAATAAAEAAANAVSWSPQEPCVFAIGDSSGTVSLFDTRCLRRSFLSLSVGPMQEGRTTQGASINTVHFHPDFAFLLGAAAEDGTVALWDVVAASGKQQRNLDQQQEDKMQADGSTSETLRGNSKGPPGLLFVHAGHSAPITDFCWRTARVPPPNSSGSSSSSVYHLRQSLLGASVSFDNKVQLWQPAELVFCQTAQVNYVN</sequence>
<dbReference type="VEuPathDB" id="ToxoDB:ETH_00018260"/>
<dbReference type="SUPFAM" id="SSF50978">
    <property type="entry name" value="WD40 repeat-like"/>
    <property type="match status" value="1"/>
</dbReference>
<accession>U6L5M6</accession>
<gene>
    <name evidence="5" type="ORF">ETH_00018260</name>
</gene>
<dbReference type="EMBL" id="HG675751">
    <property type="protein sequence ID" value="CDJ43095.1"/>
    <property type="molecule type" value="Genomic_DNA"/>
</dbReference>
<keyword evidence="1 3" id="KW-0853">WD repeat</keyword>
<dbReference type="InterPro" id="IPR050459">
    <property type="entry name" value="WD_repeat_RBAP46/RBAP48/MSI1"/>
</dbReference>
<dbReference type="PROSITE" id="PS00678">
    <property type="entry name" value="WD_REPEATS_1"/>
    <property type="match status" value="1"/>
</dbReference>
<keyword evidence="6" id="KW-1185">Reference proteome</keyword>
<dbReference type="InterPro" id="IPR019775">
    <property type="entry name" value="WD40_repeat_CS"/>
</dbReference>
<dbReference type="AlphaFoldDB" id="U6L5M6"/>
<proteinExistence type="predicted"/>
<evidence type="ECO:0000256" key="4">
    <source>
        <dbReference type="SAM" id="MobiDB-lite"/>
    </source>
</evidence>
<feature type="region of interest" description="Disordered" evidence="4">
    <location>
        <begin position="219"/>
        <end position="244"/>
    </location>
</feature>
<dbReference type="PANTHER" id="PTHR22850">
    <property type="entry name" value="WD40 REPEAT FAMILY"/>
    <property type="match status" value="1"/>
</dbReference>
<evidence type="ECO:0000256" key="3">
    <source>
        <dbReference type="PROSITE-ProRule" id="PRU00221"/>
    </source>
</evidence>
<organism evidence="5 6">
    <name type="scientific">Eimeria tenella</name>
    <name type="common">Coccidian parasite</name>
    <dbReference type="NCBI Taxonomy" id="5802"/>
    <lineage>
        <taxon>Eukaryota</taxon>
        <taxon>Sar</taxon>
        <taxon>Alveolata</taxon>
        <taxon>Apicomplexa</taxon>
        <taxon>Conoidasida</taxon>
        <taxon>Coccidia</taxon>
        <taxon>Eucoccidiorida</taxon>
        <taxon>Eimeriorina</taxon>
        <taxon>Eimeriidae</taxon>
        <taxon>Eimeria</taxon>
    </lineage>
</organism>
<dbReference type="InterPro" id="IPR001680">
    <property type="entry name" value="WD40_rpt"/>
</dbReference>
<dbReference type="VEuPathDB" id="ToxoDB:ETH2_1472700"/>
<keyword evidence="2" id="KW-0677">Repeat</keyword>
<evidence type="ECO:0000256" key="1">
    <source>
        <dbReference type="ARBA" id="ARBA00022574"/>
    </source>
</evidence>
<dbReference type="Pfam" id="PF00400">
    <property type="entry name" value="WD40"/>
    <property type="match status" value="1"/>
</dbReference>
<dbReference type="RefSeq" id="XP_013233845.1">
    <property type="nucleotide sequence ID" value="XM_013378391.1"/>
</dbReference>